<comment type="caution">
    <text evidence="1">The sequence shown here is derived from an EMBL/GenBank/DDBJ whole genome shotgun (WGS) entry which is preliminary data.</text>
</comment>
<dbReference type="Proteomes" id="UP001066276">
    <property type="component" value="Chromosome 5"/>
</dbReference>
<organism evidence="1 2">
    <name type="scientific">Pleurodeles waltl</name>
    <name type="common">Iberian ribbed newt</name>
    <dbReference type="NCBI Taxonomy" id="8319"/>
    <lineage>
        <taxon>Eukaryota</taxon>
        <taxon>Metazoa</taxon>
        <taxon>Chordata</taxon>
        <taxon>Craniata</taxon>
        <taxon>Vertebrata</taxon>
        <taxon>Euteleostomi</taxon>
        <taxon>Amphibia</taxon>
        <taxon>Batrachia</taxon>
        <taxon>Caudata</taxon>
        <taxon>Salamandroidea</taxon>
        <taxon>Salamandridae</taxon>
        <taxon>Pleurodelinae</taxon>
        <taxon>Pleurodeles</taxon>
    </lineage>
</organism>
<sequence>MQNVGAPSVARPHKSGVRATSASFYPRGYPANDSQIGDAPPRVSIVTPRQGSGMGPDLWCSGRPCLVPTEAPVALQEEALTSECGGVQQEERGDHQCPRRSGPPTVAVVSQLQACCNEGQWCLASTRCRIDSSSPHCEKGVSSAPRCYEISNVSPMASRVG</sequence>
<dbReference type="AlphaFoldDB" id="A0AAV7RZW2"/>
<reference evidence="1" key="1">
    <citation type="journal article" date="2022" name="bioRxiv">
        <title>Sequencing and chromosome-scale assembly of the giantPleurodeles waltlgenome.</title>
        <authorList>
            <person name="Brown T."/>
            <person name="Elewa A."/>
            <person name="Iarovenko S."/>
            <person name="Subramanian E."/>
            <person name="Araus A.J."/>
            <person name="Petzold A."/>
            <person name="Susuki M."/>
            <person name="Suzuki K.-i.T."/>
            <person name="Hayashi T."/>
            <person name="Toyoda A."/>
            <person name="Oliveira C."/>
            <person name="Osipova E."/>
            <person name="Leigh N.D."/>
            <person name="Simon A."/>
            <person name="Yun M.H."/>
        </authorList>
    </citation>
    <scope>NUCLEOTIDE SEQUENCE</scope>
    <source>
        <strain evidence="1">20211129_DDA</strain>
        <tissue evidence="1">Liver</tissue>
    </source>
</reference>
<gene>
    <name evidence="1" type="ORF">NDU88_010521</name>
</gene>
<accession>A0AAV7RZW2</accession>
<keyword evidence="2" id="KW-1185">Reference proteome</keyword>
<evidence type="ECO:0000313" key="1">
    <source>
        <dbReference type="EMBL" id="KAJ1157824.1"/>
    </source>
</evidence>
<proteinExistence type="predicted"/>
<name>A0AAV7RZW2_PLEWA</name>
<protein>
    <submittedName>
        <fullName evidence="1">Uncharacterized protein</fullName>
    </submittedName>
</protein>
<evidence type="ECO:0000313" key="2">
    <source>
        <dbReference type="Proteomes" id="UP001066276"/>
    </source>
</evidence>
<dbReference type="EMBL" id="JANPWB010000009">
    <property type="protein sequence ID" value="KAJ1157824.1"/>
    <property type="molecule type" value="Genomic_DNA"/>
</dbReference>